<name>A0A2H1HWT8_BRELN</name>
<dbReference type="Proteomes" id="UP000234498">
    <property type="component" value="Unassembled WGS sequence"/>
</dbReference>
<reference evidence="4" key="1">
    <citation type="submission" date="2017-03" db="EMBL/GenBank/DDBJ databases">
        <authorList>
            <person name="Monnet C."/>
        </authorList>
    </citation>
    <scope>NUCLEOTIDE SEQUENCE [LARGE SCALE GENOMIC DNA]</scope>
    <source>
        <strain evidence="4">Mu101</strain>
    </source>
</reference>
<proteinExistence type="predicted"/>
<feature type="chain" id="PRO_5043310245" evidence="2">
    <location>
        <begin position="23"/>
        <end position="221"/>
    </location>
</feature>
<protein>
    <submittedName>
        <fullName evidence="3">Uncharacterized protein</fullName>
    </submittedName>
</protein>
<keyword evidence="2" id="KW-0732">Signal</keyword>
<dbReference type="RefSeq" id="WP_101593750.1">
    <property type="nucleotide sequence ID" value="NZ_FXZA01000001.1"/>
</dbReference>
<feature type="signal peptide" evidence="2">
    <location>
        <begin position="1"/>
        <end position="22"/>
    </location>
</feature>
<accession>A0A2H1HWT8</accession>
<evidence type="ECO:0000256" key="1">
    <source>
        <dbReference type="SAM" id="MobiDB-lite"/>
    </source>
</evidence>
<dbReference type="AlphaFoldDB" id="A0A2H1HWT8"/>
<evidence type="ECO:0000313" key="4">
    <source>
        <dbReference type="Proteomes" id="UP000234498"/>
    </source>
</evidence>
<dbReference type="OrthoDB" id="4802563at2"/>
<sequence>MINRPLVAVTLALGLVLSGCSAFRVSSSDDAGSKPANVGIGDGQSPSPTATGPTIPDGMSETTVELGGQCPVEVSLALSADWADGYGYDGYRLYETESGAIITVNCLDDDESTPQALVDKARERMFSTSGSSMGSESTGSLSGGEYWVFHGTLAPDDMRAVDKEDSVIFGAVAGVSVDGRLFKVSVDMLAQADDTEAQDQFRQMLPTVRLDDQVLNAPDLR</sequence>
<feature type="region of interest" description="Disordered" evidence="1">
    <location>
        <begin position="29"/>
        <end position="61"/>
    </location>
</feature>
<gene>
    <name evidence="3" type="ORF">BLIN101_00693</name>
</gene>
<organism evidence="3 4">
    <name type="scientific">Brevibacterium linens</name>
    <dbReference type="NCBI Taxonomy" id="1703"/>
    <lineage>
        <taxon>Bacteria</taxon>
        <taxon>Bacillati</taxon>
        <taxon>Actinomycetota</taxon>
        <taxon>Actinomycetes</taxon>
        <taxon>Micrococcales</taxon>
        <taxon>Brevibacteriaceae</taxon>
        <taxon>Brevibacterium</taxon>
    </lineage>
</organism>
<evidence type="ECO:0000313" key="3">
    <source>
        <dbReference type="EMBL" id="SMX67368.1"/>
    </source>
</evidence>
<dbReference type="PROSITE" id="PS51257">
    <property type="entry name" value="PROKAR_LIPOPROTEIN"/>
    <property type="match status" value="1"/>
</dbReference>
<evidence type="ECO:0000256" key="2">
    <source>
        <dbReference type="SAM" id="SignalP"/>
    </source>
</evidence>
<dbReference type="EMBL" id="FXZA01000001">
    <property type="protein sequence ID" value="SMX67368.1"/>
    <property type="molecule type" value="Genomic_DNA"/>
</dbReference>